<dbReference type="VEuPathDB" id="FungiDB:SDRG_12270"/>
<evidence type="ECO:0000313" key="2">
    <source>
        <dbReference type="Proteomes" id="UP000030762"/>
    </source>
</evidence>
<name>T0Q962_SAPDV</name>
<sequence length="507" mass="55526">MSSTAARTILDLDHALVTIAQFTPMTKDVAAFLSALPASARSASLTALHKLLADSAQVVRRNYRTALFQQDPEKAMSKLWPVLELSVVTSATAALALAAMPLFSSVALRNLDLTQNVLGYDHFQWLYLWRHKITNYAHSHVGRRHDIPRLCSILTQCTKLQGVDVHEGIESGAQILEAVTTPAHRVRCLTVCCLETSAEMIPVVARWLASGSAEHLHFTYYAYSDTPVSEALASMLCKTTTLSHLALTFQAPELLARLLPVAAAFTRLTHLHLAVPAANMPAVLTLLQHLRSPNLGSLCVGSTRGNLTEHLTALLDVLPTFPALEELTIQRWCLMDGVLEPARRSTFRRLTFSEVLLATSVWEGLATVLLRSCDLDEITWRNCRLWGNELECMTPALRGWIARGIRIITFDNCRLGDDQATMLGAAVARTTSAVGVSIVIKNNLLSGKSCVRLGRALLLCAGVSVVLPSMTIDDDFRDLATMHGVFYGHEVVDGQTYLVLKSPADRA</sequence>
<dbReference type="InParanoid" id="T0Q962"/>
<proteinExistence type="predicted"/>
<keyword evidence="2" id="KW-1185">Reference proteome</keyword>
<dbReference type="Proteomes" id="UP000030762">
    <property type="component" value="Unassembled WGS sequence"/>
</dbReference>
<reference evidence="1 2" key="1">
    <citation type="submission" date="2012-04" db="EMBL/GenBank/DDBJ databases">
        <title>The Genome Sequence of Saprolegnia declina VS20.</title>
        <authorList>
            <consortium name="The Broad Institute Genome Sequencing Platform"/>
            <person name="Russ C."/>
            <person name="Nusbaum C."/>
            <person name="Tyler B."/>
            <person name="van West P."/>
            <person name="Dieguez-Uribeondo J."/>
            <person name="de Bruijn I."/>
            <person name="Tripathy S."/>
            <person name="Jiang R."/>
            <person name="Young S.K."/>
            <person name="Zeng Q."/>
            <person name="Gargeya S."/>
            <person name="Fitzgerald M."/>
            <person name="Haas B."/>
            <person name="Abouelleil A."/>
            <person name="Alvarado L."/>
            <person name="Arachchi H.M."/>
            <person name="Berlin A."/>
            <person name="Chapman S.B."/>
            <person name="Goldberg J."/>
            <person name="Griggs A."/>
            <person name="Gujja S."/>
            <person name="Hansen M."/>
            <person name="Howarth C."/>
            <person name="Imamovic A."/>
            <person name="Larimer J."/>
            <person name="McCowen C."/>
            <person name="Montmayeur A."/>
            <person name="Murphy C."/>
            <person name="Neiman D."/>
            <person name="Pearson M."/>
            <person name="Priest M."/>
            <person name="Roberts A."/>
            <person name="Saif S."/>
            <person name="Shea T."/>
            <person name="Sisk P."/>
            <person name="Sykes S."/>
            <person name="Wortman J."/>
            <person name="Nusbaum C."/>
            <person name="Birren B."/>
        </authorList>
    </citation>
    <scope>NUCLEOTIDE SEQUENCE [LARGE SCALE GENOMIC DNA]</scope>
    <source>
        <strain evidence="1 2">VS20</strain>
    </source>
</reference>
<dbReference type="EMBL" id="JH767179">
    <property type="protein sequence ID" value="EQC29990.1"/>
    <property type="molecule type" value="Genomic_DNA"/>
</dbReference>
<evidence type="ECO:0008006" key="3">
    <source>
        <dbReference type="Google" id="ProtNLM"/>
    </source>
</evidence>
<evidence type="ECO:0000313" key="1">
    <source>
        <dbReference type="EMBL" id="EQC29990.1"/>
    </source>
</evidence>
<organism evidence="1 2">
    <name type="scientific">Saprolegnia diclina (strain VS20)</name>
    <dbReference type="NCBI Taxonomy" id="1156394"/>
    <lineage>
        <taxon>Eukaryota</taxon>
        <taxon>Sar</taxon>
        <taxon>Stramenopiles</taxon>
        <taxon>Oomycota</taxon>
        <taxon>Saprolegniomycetes</taxon>
        <taxon>Saprolegniales</taxon>
        <taxon>Saprolegniaceae</taxon>
        <taxon>Saprolegnia</taxon>
    </lineage>
</organism>
<protein>
    <recommendedName>
        <fullName evidence="3">F-box domain-containing protein</fullName>
    </recommendedName>
</protein>
<dbReference type="OrthoDB" id="10576174at2759"/>
<accession>T0Q962</accession>
<dbReference type="InterPro" id="IPR032675">
    <property type="entry name" value="LRR_dom_sf"/>
</dbReference>
<dbReference type="GeneID" id="19952997"/>
<dbReference type="SUPFAM" id="SSF52047">
    <property type="entry name" value="RNI-like"/>
    <property type="match status" value="1"/>
</dbReference>
<dbReference type="RefSeq" id="XP_008616557.1">
    <property type="nucleotide sequence ID" value="XM_008618335.1"/>
</dbReference>
<dbReference type="Gene3D" id="3.80.10.10">
    <property type="entry name" value="Ribonuclease Inhibitor"/>
    <property type="match status" value="2"/>
</dbReference>
<dbReference type="AlphaFoldDB" id="T0Q962"/>
<gene>
    <name evidence="1" type="ORF">SDRG_12270</name>
</gene>